<dbReference type="AlphaFoldDB" id="A0A316BYP9"/>
<comment type="caution">
    <text evidence="1">The sequence shown here is derived from an EMBL/GenBank/DDBJ whole genome shotgun (WGS) entry which is preliminary data.</text>
</comment>
<sequence length="96" mass="10066">MSSHAARHAARGMPAVHSELFSNVDYDAATLIHGASGRLCDVLAILDLAESAAAEMSAESTQAQLVGSLERVIRVVKGTIAHVTVELERAETALKA</sequence>
<dbReference type="RefSeq" id="WP_109614094.1">
    <property type="nucleotide sequence ID" value="NZ_QGGG01000014.1"/>
</dbReference>
<proteinExistence type="predicted"/>
<gene>
    <name evidence="1" type="ORF">C7441_11465</name>
</gene>
<name>A0A316BYP9_PSESE</name>
<dbReference type="EMBL" id="QGGG01000014">
    <property type="protein sequence ID" value="PWJ79788.1"/>
    <property type="molecule type" value="Genomic_DNA"/>
</dbReference>
<accession>A0A316BYP9</accession>
<organism evidence="1 2">
    <name type="scientific">Pseudaminobacter salicylatoxidans</name>
    <dbReference type="NCBI Taxonomy" id="93369"/>
    <lineage>
        <taxon>Bacteria</taxon>
        <taxon>Pseudomonadati</taxon>
        <taxon>Pseudomonadota</taxon>
        <taxon>Alphaproteobacteria</taxon>
        <taxon>Hyphomicrobiales</taxon>
        <taxon>Phyllobacteriaceae</taxon>
        <taxon>Pseudaminobacter</taxon>
    </lineage>
</organism>
<evidence type="ECO:0000313" key="2">
    <source>
        <dbReference type="Proteomes" id="UP000245396"/>
    </source>
</evidence>
<evidence type="ECO:0000313" key="1">
    <source>
        <dbReference type="EMBL" id="PWJ79788.1"/>
    </source>
</evidence>
<keyword evidence="2" id="KW-1185">Reference proteome</keyword>
<reference evidence="1 2" key="1">
    <citation type="submission" date="2018-05" db="EMBL/GenBank/DDBJ databases">
        <title>Genomic Encyclopedia of Type Strains, Phase IV (KMG-IV): sequencing the most valuable type-strain genomes for metagenomic binning, comparative biology and taxonomic classification.</title>
        <authorList>
            <person name="Goeker M."/>
        </authorList>
    </citation>
    <scope>NUCLEOTIDE SEQUENCE [LARGE SCALE GENOMIC DNA]</scope>
    <source>
        <strain evidence="1 2">DSM 6986</strain>
    </source>
</reference>
<dbReference type="Proteomes" id="UP000245396">
    <property type="component" value="Unassembled WGS sequence"/>
</dbReference>
<protein>
    <submittedName>
        <fullName evidence="1">Uncharacterized protein</fullName>
    </submittedName>
</protein>